<organism evidence="1 2">
    <name type="scientific">Candidatus Scalindua rubra</name>
    <dbReference type="NCBI Taxonomy" id="1872076"/>
    <lineage>
        <taxon>Bacteria</taxon>
        <taxon>Pseudomonadati</taxon>
        <taxon>Planctomycetota</taxon>
        <taxon>Candidatus Brocadiia</taxon>
        <taxon>Candidatus Brocadiales</taxon>
        <taxon>Candidatus Scalinduaceae</taxon>
        <taxon>Candidatus Scalindua</taxon>
    </lineage>
</organism>
<protein>
    <submittedName>
        <fullName evidence="1">Uncharacterized protein</fullName>
    </submittedName>
</protein>
<reference evidence="1 2" key="1">
    <citation type="submission" date="2016-07" db="EMBL/GenBank/DDBJ databases">
        <title>Draft genome of Scalindua rubra, obtained from a brine-seawater interface in the Red Sea, sheds light on salt adaptation in anammox bacteria.</title>
        <authorList>
            <person name="Speth D.R."/>
            <person name="Lagkouvardos I."/>
            <person name="Wang Y."/>
            <person name="Qian P.-Y."/>
            <person name="Dutilh B.E."/>
            <person name="Jetten M.S."/>
        </authorList>
    </citation>
    <scope>NUCLEOTIDE SEQUENCE [LARGE SCALE GENOMIC DNA]</scope>
    <source>
        <strain evidence="1">BSI-1</strain>
    </source>
</reference>
<evidence type="ECO:0000313" key="2">
    <source>
        <dbReference type="Proteomes" id="UP000094056"/>
    </source>
</evidence>
<gene>
    <name evidence="1" type="ORF">SCARUB_04798</name>
</gene>
<sequence>MKIGMFMSWLENCPNDEIRDLLVKDITIHNSKEETRKNSHNKALKNILIIQVTEWSQSSGYWSSYDSVNVFFLYYDLMTKTKLWEPETAQLQMLVKHNVVTKLGINS</sequence>
<comment type="caution">
    <text evidence="1">The sequence shown here is derived from an EMBL/GenBank/DDBJ whole genome shotgun (WGS) entry which is preliminary data.</text>
</comment>
<evidence type="ECO:0000313" key="1">
    <source>
        <dbReference type="EMBL" id="ODS30095.1"/>
    </source>
</evidence>
<dbReference type="AlphaFoldDB" id="A0A1E3X393"/>
<dbReference type="EMBL" id="MAYW01000285">
    <property type="protein sequence ID" value="ODS30095.1"/>
    <property type="molecule type" value="Genomic_DNA"/>
</dbReference>
<name>A0A1E3X393_9BACT</name>
<dbReference type="Proteomes" id="UP000094056">
    <property type="component" value="Unassembled WGS sequence"/>
</dbReference>
<accession>A0A1E3X393</accession>
<proteinExistence type="predicted"/>